<dbReference type="EMBL" id="GBRH01239830">
    <property type="protein sequence ID" value="JAD58065.1"/>
    <property type="molecule type" value="Transcribed_RNA"/>
</dbReference>
<reference evidence="1" key="2">
    <citation type="journal article" date="2015" name="Data Brief">
        <title>Shoot transcriptome of the giant reed, Arundo donax.</title>
        <authorList>
            <person name="Barrero R.A."/>
            <person name="Guerrero F.D."/>
            <person name="Moolhuijzen P."/>
            <person name="Goolsby J.A."/>
            <person name="Tidwell J."/>
            <person name="Bellgard S.E."/>
            <person name="Bellgard M.I."/>
        </authorList>
    </citation>
    <scope>NUCLEOTIDE SEQUENCE</scope>
    <source>
        <tissue evidence="1">Shoot tissue taken approximately 20 cm above the soil surface</tissue>
    </source>
</reference>
<reference evidence="1" key="1">
    <citation type="submission" date="2014-09" db="EMBL/GenBank/DDBJ databases">
        <authorList>
            <person name="Magalhaes I.L.F."/>
            <person name="Oliveira U."/>
            <person name="Santos F.R."/>
            <person name="Vidigal T.H.D.A."/>
            <person name="Brescovit A.D."/>
            <person name="Santos A.J."/>
        </authorList>
    </citation>
    <scope>NUCLEOTIDE SEQUENCE</scope>
    <source>
        <tissue evidence="1">Shoot tissue taken approximately 20 cm above the soil surface</tissue>
    </source>
</reference>
<sequence>MQRWPRFAFFLVCIIHNVSINRSKKKH</sequence>
<protein>
    <submittedName>
        <fullName evidence="1">Uncharacterized protein</fullName>
    </submittedName>
</protein>
<accession>A0A0A9BA16</accession>
<evidence type="ECO:0000313" key="1">
    <source>
        <dbReference type="EMBL" id="JAD58065.1"/>
    </source>
</evidence>
<proteinExistence type="predicted"/>
<dbReference type="AlphaFoldDB" id="A0A0A9BA16"/>
<name>A0A0A9BA16_ARUDO</name>
<organism evidence="1">
    <name type="scientific">Arundo donax</name>
    <name type="common">Giant reed</name>
    <name type="synonym">Donax arundinaceus</name>
    <dbReference type="NCBI Taxonomy" id="35708"/>
    <lineage>
        <taxon>Eukaryota</taxon>
        <taxon>Viridiplantae</taxon>
        <taxon>Streptophyta</taxon>
        <taxon>Embryophyta</taxon>
        <taxon>Tracheophyta</taxon>
        <taxon>Spermatophyta</taxon>
        <taxon>Magnoliopsida</taxon>
        <taxon>Liliopsida</taxon>
        <taxon>Poales</taxon>
        <taxon>Poaceae</taxon>
        <taxon>PACMAD clade</taxon>
        <taxon>Arundinoideae</taxon>
        <taxon>Arundineae</taxon>
        <taxon>Arundo</taxon>
    </lineage>
</organism>